<dbReference type="AlphaFoldDB" id="A0A068U416"/>
<evidence type="ECO:0000313" key="2">
    <source>
        <dbReference type="Proteomes" id="UP000295252"/>
    </source>
</evidence>
<gene>
    <name evidence="1" type="ORF">GSCOC_T00041814001</name>
</gene>
<reference evidence="2" key="1">
    <citation type="journal article" date="2014" name="Science">
        <title>The coffee genome provides insight into the convergent evolution of caffeine biosynthesis.</title>
        <authorList>
            <person name="Denoeud F."/>
            <person name="Carretero-Paulet L."/>
            <person name="Dereeper A."/>
            <person name="Droc G."/>
            <person name="Guyot R."/>
            <person name="Pietrella M."/>
            <person name="Zheng C."/>
            <person name="Alberti A."/>
            <person name="Anthony F."/>
            <person name="Aprea G."/>
            <person name="Aury J.M."/>
            <person name="Bento P."/>
            <person name="Bernard M."/>
            <person name="Bocs S."/>
            <person name="Campa C."/>
            <person name="Cenci A."/>
            <person name="Combes M.C."/>
            <person name="Crouzillat D."/>
            <person name="Da Silva C."/>
            <person name="Daddiego L."/>
            <person name="De Bellis F."/>
            <person name="Dussert S."/>
            <person name="Garsmeur O."/>
            <person name="Gayraud T."/>
            <person name="Guignon V."/>
            <person name="Jahn K."/>
            <person name="Jamilloux V."/>
            <person name="Joet T."/>
            <person name="Labadie K."/>
            <person name="Lan T."/>
            <person name="Leclercq J."/>
            <person name="Lepelley M."/>
            <person name="Leroy T."/>
            <person name="Li L.T."/>
            <person name="Librado P."/>
            <person name="Lopez L."/>
            <person name="Munoz A."/>
            <person name="Noel B."/>
            <person name="Pallavicini A."/>
            <person name="Perrotta G."/>
            <person name="Poncet V."/>
            <person name="Pot D."/>
            <person name="Priyono X."/>
            <person name="Rigoreau M."/>
            <person name="Rouard M."/>
            <person name="Rozas J."/>
            <person name="Tranchant-Dubreuil C."/>
            <person name="VanBuren R."/>
            <person name="Zhang Q."/>
            <person name="Andrade A.C."/>
            <person name="Argout X."/>
            <person name="Bertrand B."/>
            <person name="de Kochko A."/>
            <person name="Graziosi G."/>
            <person name="Henry R.J."/>
            <person name="Jayarama X."/>
            <person name="Ming R."/>
            <person name="Nagai C."/>
            <person name="Rounsley S."/>
            <person name="Sankoff D."/>
            <person name="Giuliano G."/>
            <person name="Albert V.A."/>
            <person name="Wincker P."/>
            <person name="Lashermes P."/>
        </authorList>
    </citation>
    <scope>NUCLEOTIDE SEQUENCE [LARGE SCALE GENOMIC DNA]</scope>
    <source>
        <strain evidence="2">cv. DH200-94</strain>
    </source>
</reference>
<protein>
    <submittedName>
        <fullName evidence="1">Uncharacterized protein</fullName>
    </submittedName>
</protein>
<proteinExistence type="predicted"/>
<name>A0A068U416_COFCA</name>
<sequence>MNRHTWRLTDCVVMQLAENGRWNPFKAVNDSNGILLCTLQKEYERKGLKEGKDTWFVHCWGLSGGLDSE</sequence>
<dbReference type="InParanoid" id="A0A068U416"/>
<dbReference type="Gramene" id="CDP03280">
    <property type="protein sequence ID" value="CDP03280"/>
    <property type="gene ID" value="GSCOC_T00041814001"/>
</dbReference>
<dbReference type="EMBL" id="HG739093">
    <property type="protein sequence ID" value="CDP03280.1"/>
    <property type="molecule type" value="Genomic_DNA"/>
</dbReference>
<evidence type="ECO:0000313" key="1">
    <source>
        <dbReference type="EMBL" id="CDP03280.1"/>
    </source>
</evidence>
<organism evidence="1 2">
    <name type="scientific">Coffea canephora</name>
    <name type="common">Robusta coffee</name>
    <dbReference type="NCBI Taxonomy" id="49390"/>
    <lineage>
        <taxon>Eukaryota</taxon>
        <taxon>Viridiplantae</taxon>
        <taxon>Streptophyta</taxon>
        <taxon>Embryophyta</taxon>
        <taxon>Tracheophyta</taxon>
        <taxon>Spermatophyta</taxon>
        <taxon>Magnoliopsida</taxon>
        <taxon>eudicotyledons</taxon>
        <taxon>Gunneridae</taxon>
        <taxon>Pentapetalae</taxon>
        <taxon>asterids</taxon>
        <taxon>lamiids</taxon>
        <taxon>Gentianales</taxon>
        <taxon>Rubiaceae</taxon>
        <taxon>Ixoroideae</taxon>
        <taxon>Gardenieae complex</taxon>
        <taxon>Bertiereae - Coffeeae clade</taxon>
        <taxon>Coffeeae</taxon>
        <taxon>Coffea</taxon>
    </lineage>
</organism>
<keyword evidence="2" id="KW-1185">Reference proteome</keyword>
<accession>A0A068U416</accession>
<dbReference type="Proteomes" id="UP000295252">
    <property type="component" value="Chromosome VIII"/>
</dbReference>